<feature type="non-terminal residue" evidence="2">
    <location>
        <position position="60"/>
    </location>
</feature>
<feature type="compositionally biased region" description="Polar residues" evidence="1">
    <location>
        <begin position="7"/>
        <end position="16"/>
    </location>
</feature>
<keyword evidence="3" id="KW-1185">Reference proteome</keyword>
<dbReference type="AlphaFoldDB" id="A0A9P5RUW8"/>
<feature type="compositionally biased region" description="Low complexity" evidence="1">
    <location>
        <begin position="36"/>
        <end position="60"/>
    </location>
</feature>
<proteinExistence type="predicted"/>
<gene>
    <name evidence="2" type="ORF">BG015_009848</name>
</gene>
<accession>A0A9P5RUW8</accession>
<dbReference type="Proteomes" id="UP000748756">
    <property type="component" value="Unassembled WGS sequence"/>
</dbReference>
<evidence type="ECO:0000256" key="1">
    <source>
        <dbReference type="SAM" id="MobiDB-lite"/>
    </source>
</evidence>
<organism evidence="2 3">
    <name type="scientific">Linnemannia schmuckeri</name>
    <dbReference type="NCBI Taxonomy" id="64567"/>
    <lineage>
        <taxon>Eukaryota</taxon>
        <taxon>Fungi</taxon>
        <taxon>Fungi incertae sedis</taxon>
        <taxon>Mucoromycota</taxon>
        <taxon>Mortierellomycotina</taxon>
        <taxon>Mortierellomycetes</taxon>
        <taxon>Mortierellales</taxon>
        <taxon>Mortierellaceae</taxon>
        <taxon>Linnemannia</taxon>
    </lineage>
</organism>
<dbReference type="EMBL" id="JAAAUQ010000663">
    <property type="protein sequence ID" value="KAF9148415.1"/>
    <property type="molecule type" value="Genomic_DNA"/>
</dbReference>
<evidence type="ECO:0000313" key="2">
    <source>
        <dbReference type="EMBL" id="KAF9148415.1"/>
    </source>
</evidence>
<name>A0A9P5RUW8_9FUNG</name>
<comment type="caution">
    <text evidence="2">The sequence shown here is derived from an EMBL/GenBank/DDBJ whole genome shotgun (WGS) entry which is preliminary data.</text>
</comment>
<reference evidence="2" key="1">
    <citation type="journal article" date="2020" name="Fungal Divers.">
        <title>Resolving the Mortierellaceae phylogeny through synthesis of multi-gene phylogenetics and phylogenomics.</title>
        <authorList>
            <person name="Vandepol N."/>
            <person name="Liber J."/>
            <person name="Desiro A."/>
            <person name="Na H."/>
            <person name="Kennedy M."/>
            <person name="Barry K."/>
            <person name="Grigoriev I.V."/>
            <person name="Miller A.N."/>
            <person name="O'Donnell K."/>
            <person name="Stajich J.E."/>
            <person name="Bonito G."/>
        </authorList>
    </citation>
    <scope>NUCLEOTIDE SEQUENCE</scope>
    <source>
        <strain evidence="2">NRRL 6426</strain>
    </source>
</reference>
<evidence type="ECO:0000313" key="3">
    <source>
        <dbReference type="Proteomes" id="UP000748756"/>
    </source>
</evidence>
<dbReference type="OrthoDB" id="2414619at2759"/>
<feature type="region of interest" description="Disordered" evidence="1">
    <location>
        <begin position="1"/>
        <end position="60"/>
    </location>
</feature>
<protein>
    <submittedName>
        <fullName evidence="2">Uncharacterized protein</fullName>
    </submittedName>
</protein>
<sequence>MSHRRASTTSSISSFFDPSREIDSFASPVRGGMLFSESSSSSASSRPPTSSSSARPPSAA</sequence>